<dbReference type="InterPro" id="IPR017853">
    <property type="entry name" value="GH"/>
</dbReference>
<dbReference type="EMBL" id="CP036425">
    <property type="protein sequence ID" value="QDU32062.1"/>
    <property type="molecule type" value="Genomic_DNA"/>
</dbReference>
<evidence type="ECO:0008006" key="4">
    <source>
        <dbReference type="Google" id="ProtNLM"/>
    </source>
</evidence>
<keyword evidence="1" id="KW-0812">Transmembrane</keyword>
<dbReference type="PANTHER" id="PTHR12631:SF10">
    <property type="entry name" value="BETA-XYLOSIDASE-LIKE PROTEIN-RELATED"/>
    <property type="match status" value="1"/>
</dbReference>
<name>A0A517YPD2_9BACT</name>
<dbReference type="RefSeq" id="WP_145073014.1">
    <property type="nucleotide sequence ID" value="NZ_CP036425.1"/>
</dbReference>
<dbReference type="OrthoDB" id="177731at2"/>
<dbReference type="AlphaFoldDB" id="A0A517YPD2"/>
<evidence type="ECO:0000313" key="2">
    <source>
        <dbReference type="EMBL" id="QDU32062.1"/>
    </source>
</evidence>
<keyword evidence="3" id="KW-1185">Reference proteome</keyword>
<dbReference type="Gene3D" id="3.20.20.80">
    <property type="entry name" value="Glycosidases"/>
    <property type="match status" value="1"/>
</dbReference>
<feature type="transmembrane region" description="Helical" evidence="1">
    <location>
        <begin position="434"/>
        <end position="457"/>
    </location>
</feature>
<dbReference type="KEGG" id="pcor:KS4_00910"/>
<evidence type="ECO:0000313" key="3">
    <source>
        <dbReference type="Proteomes" id="UP000317369"/>
    </source>
</evidence>
<gene>
    <name evidence="2" type="ORF">KS4_00910</name>
</gene>
<dbReference type="GO" id="GO:0004553">
    <property type="term" value="F:hydrolase activity, hydrolyzing O-glycosyl compounds"/>
    <property type="evidence" value="ECO:0007669"/>
    <property type="project" value="TreeGrafter"/>
</dbReference>
<sequence>MQKNWSRVGREIVVLVIAYVSMMSTLYASEPLMKDFVGINGHTVLFKPEVYSPVSKLARDYHSFSWDVGNDSANATSFPFAQNGVNWESLYSKWNAQGIDSHVSIMFNHFQKASDWTNIAADAKAYGRAIAQYFGPTVGNGLIKTIEIGNEPHDMDDELYVKIFRNMAMGIREVDSNLKISTAAVGINPQSKYIKDIEIMKSVIDYVDIISVHTYPNLTRWPYYDVSHPEDDRMSYLENVRDVIDWRNNFAEGREVWVTEFGYDAPSSNASTPNGWEKWRGDVTERQQAQYLVRSYMAFAEMDVERAYMFWFDDDDKAMLHGSKGITRHGVPKESYWAMKQMQEKLGDYRFEGIIESDTDAYIYSFVSGENEHDKIWVMWSPTGDGLEIDLDVSLLGAQVEWVESMAYSQFGDWSSDFELLNDNIQIIVGESPVYVKLLVVPEPGVLIVILGIIGVLSMKRCRFTLA</sequence>
<dbReference type="SUPFAM" id="SSF51445">
    <property type="entry name" value="(Trans)glycosidases"/>
    <property type="match status" value="1"/>
</dbReference>
<keyword evidence="1" id="KW-1133">Transmembrane helix</keyword>
<reference evidence="2 3" key="1">
    <citation type="submission" date="2019-02" db="EMBL/GenBank/DDBJ databases">
        <title>Deep-cultivation of Planctomycetes and their phenomic and genomic characterization uncovers novel biology.</title>
        <authorList>
            <person name="Wiegand S."/>
            <person name="Jogler M."/>
            <person name="Boedeker C."/>
            <person name="Pinto D."/>
            <person name="Vollmers J."/>
            <person name="Rivas-Marin E."/>
            <person name="Kohn T."/>
            <person name="Peeters S.H."/>
            <person name="Heuer A."/>
            <person name="Rast P."/>
            <person name="Oberbeckmann S."/>
            <person name="Bunk B."/>
            <person name="Jeske O."/>
            <person name="Meyerdierks A."/>
            <person name="Storesund J.E."/>
            <person name="Kallscheuer N."/>
            <person name="Luecker S."/>
            <person name="Lage O.M."/>
            <person name="Pohl T."/>
            <person name="Merkel B.J."/>
            <person name="Hornburger P."/>
            <person name="Mueller R.-W."/>
            <person name="Bruemmer F."/>
            <person name="Labrenz M."/>
            <person name="Spormann A.M."/>
            <person name="Op den Camp H."/>
            <person name="Overmann J."/>
            <person name="Amann R."/>
            <person name="Jetten M.S.M."/>
            <person name="Mascher T."/>
            <person name="Medema M.H."/>
            <person name="Devos D.P."/>
            <person name="Kaster A.-K."/>
            <person name="Ovreas L."/>
            <person name="Rohde M."/>
            <person name="Galperin M.Y."/>
            <person name="Jogler C."/>
        </authorList>
    </citation>
    <scope>NUCLEOTIDE SEQUENCE [LARGE SCALE GENOMIC DNA]</scope>
    <source>
        <strain evidence="2 3">KS4</strain>
    </source>
</reference>
<dbReference type="PANTHER" id="PTHR12631">
    <property type="entry name" value="ALPHA-L-IDURONIDASE"/>
    <property type="match status" value="1"/>
</dbReference>
<organism evidence="2 3">
    <name type="scientific">Poriferisphaera corsica</name>
    <dbReference type="NCBI Taxonomy" id="2528020"/>
    <lineage>
        <taxon>Bacteria</taxon>
        <taxon>Pseudomonadati</taxon>
        <taxon>Planctomycetota</taxon>
        <taxon>Phycisphaerae</taxon>
        <taxon>Phycisphaerales</taxon>
        <taxon>Phycisphaeraceae</taxon>
        <taxon>Poriferisphaera</taxon>
    </lineage>
</organism>
<feature type="transmembrane region" description="Helical" evidence="1">
    <location>
        <begin position="12"/>
        <end position="29"/>
    </location>
</feature>
<dbReference type="InterPro" id="IPR051923">
    <property type="entry name" value="Glycosyl_Hydrolase_39"/>
</dbReference>
<keyword evidence="1" id="KW-0472">Membrane</keyword>
<protein>
    <recommendedName>
        <fullName evidence="4">Asl1-like glycosyl hydrolase catalytic domain-containing protein</fullName>
    </recommendedName>
</protein>
<evidence type="ECO:0000256" key="1">
    <source>
        <dbReference type="SAM" id="Phobius"/>
    </source>
</evidence>
<proteinExistence type="predicted"/>
<dbReference type="Proteomes" id="UP000317369">
    <property type="component" value="Chromosome"/>
</dbReference>
<accession>A0A517YPD2</accession>